<dbReference type="Pfam" id="PF02321">
    <property type="entry name" value="OEP"/>
    <property type="match status" value="2"/>
</dbReference>
<dbReference type="NCBIfam" id="TIGR01845">
    <property type="entry name" value="outer_NodT"/>
    <property type="match status" value="1"/>
</dbReference>
<dbReference type="SUPFAM" id="SSF56954">
    <property type="entry name" value="Outer membrane efflux proteins (OEP)"/>
    <property type="match status" value="1"/>
</dbReference>
<evidence type="ECO:0000313" key="3">
    <source>
        <dbReference type="EMBL" id="RLJ65055.1"/>
    </source>
</evidence>
<dbReference type="PANTHER" id="PTHR30203:SF32">
    <property type="entry name" value="CATION EFFLUX SYSTEM PROTEIN CUSC"/>
    <property type="match status" value="1"/>
</dbReference>
<dbReference type="InterPro" id="IPR003423">
    <property type="entry name" value="OMP_efflux"/>
</dbReference>
<dbReference type="RefSeq" id="WP_121241584.1">
    <property type="nucleotide sequence ID" value="NZ_BHVV01000006.1"/>
</dbReference>
<dbReference type="PROSITE" id="PS51257">
    <property type="entry name" value="PROKAR_LIPOPROTEIN"/>
    <property type="match status" value="1"/>
</dbReference>
<dbReference type="Gene3D" id="2.20.200.10">
    <property type="entry name" value="Outer membrane efflux proteins (OEP)"/>
    <property type="match status" value="1"/>
</dbReference>
<dbReference type="InterPro" id="IPR010131">
    <property type="entry name" value="MdtP/NodT-like"/>
</dbReference>
<feature type="signal peptide" evidence="2">
    <location>
        <begin position="1"/>
        <end position="25"/>
    </location>
</feature>
<keyword evidence="2" id="KW-0732">Signal</keyword>
<evidence type="ECO:0000256" key="1">
    <source>
        <dbReference type="ARBA" id="ARBA00007613"/>
    </source>
</evidence>
<dbReference type="GO" id="GO:0015562">
    <property type="term" value="F:efflux transmembrane transporter activity"/>
    <property type="evidence" value="ECO:0007669"/>
    <property type="project" value="InterPro"/>
</dbReference>
<keyword evidence="4" id="KW-1185">Reference proteome</keyword>
<sequence length="485" mass="52084">MNKLLPLYATAALALTLSISGCSLVPEYLRPAAPVPADWPTTTSAANGKTALKFSDDWKAFFPDATLQALISTALEHNRDLKIAVGRVDEARALAGLARADRYPTVDVNAQRSAGLTPADLSGTGRELSTQRYDAAFGITAFELDFWGRVKALDDAARANFLSSEYAQRSFRLTLISDVAASYFSLRELTLRTALSEATALTRKDSRRLIEKRRDVGLSGDLDFYSADGAWQAARAETANLARQKAAAENALRLLVGSNLPAILDAATAADAAFSRSAASEVAVAPPPSFAPPAEIAVELPSEVLLRRPDVLAAEQKLLAANANIGAARAAFFPRISLTGAVGSASRELSGLFDSGSGAWSFIPLLKWPIFDAGRTQANVDLAEARKVIAVAEYERTIQQAFREVADLLDARTRYAEQLAALEGAEKSQAERLQRVDARYRAGVSNYLELHDAQREHFLAQQAMLATRRAWAANAAGLYKALGGA</sequence>
<keyword evidence="2" id="KW-0472">Membrane</keyword>
<dbReference type="EMBL" id="RCCI01000005">
    <property type="protein sequence ID" value="RLJ65055.1"/>
    <property type="molecule type" value="Genomic_DNA"/>
</dbReference>
<proteinExistence type="inferred from homology"/>
<accession>A0A497XET5</accession>
<organism evidence="3 4">
    <name type="scientific">Sulfurisoma sediminicola</name>
    <dbReference type="NCBI Taxonomy" id="1381557"/>
    <lineage>
        <taxon>Bacteria</taxon>
        <taxon>Pseudomonadati</taxon>
        <taxon>Pseudomonadota</taxon>
        <taxon>Betaproteobacteria</taxon>
        <taxon>Nitrosomonadales</taxon>
        <taxon>Sterolibacteriaceae</taxon>
        <taxon>Sulfurisoma</taxon>
    </lineage>
</organism>
<feature type="chain" id="PRO_5019620026" evidence="2">
    <location>
        <begin position="26"/>
        <end position="485"/>
    </location>
</feature>
<comment type="caution">
    <text evidence="3">The sequence shown here is derived from an EMBL/GenBank/DDBJ whole genome shotgun (WGS) entry which is preliminary data.</text>
</comment>
<dbReference type="Gene3D" id="1.20.1600.10">
    <property type="entry name" value="Outer membrane efflux proteins (OEP)"/>
    <property type="match status" value="1"/>
</dbReference>
<dbReference type="GO" id="GO:0005886">
    <property type="term" value="C:plasma membrane"/>
    <property type="evidence" value="ECO:0007669"/>
    <property type="project" value="UniProtKB-SubCell"/>
</dbReference>
<dbReference type="PANTHER" id="PTHR30203">
    <property type="entry name" value="OUTER MEMBRANE CATION EFFLUX PROTEIN"/>
    <property type="match status" value="1"/>
</dbReference>
<evidence type="ECO:0000313" key="4">
    <source>
        <dbReference type="Proteomes" id="UP000268908"/>
    </source>
</evidence>
<name>A0A497XET5_9PROT</name>
<protein>
    <submittedName>
        <fullName evidence="3">Multidrug efflux system outer membrane protein</fullName>
    </submittedName>
</protein>
<dbReference type="Proteomes" id="UP000268908">
    <property type="component" value="Unassembled WGS sequence"/>
</dbReference>
<dbReference type="AlphaFoldDB" id="A0A497XET5"/>
<comment type="subcellular location">
    <subcellularLocation>
        <location evidence="2">Cell membrane</location>
        <topology evidence="2">Lipid-anchor</topology>
    </subcellularLocation>
</comment>
<keyword evidence="2" id="KW-0564">Palmitate</keyword>
<gene>
    <name evidence="3" type="ORF">DFR35_1711</name>
</gene>
<keyword evidence="2" id="KW-1134">Transmembrane beta strand</keyword>
<evidence type="ECO:0000256" key="2">
    <source>
        <dbReference type="RuleBase" id="RU362097"/>
    </source>
</evidence>
<keyword evidence="2" id="KW-0812">Transmembrane</keyword>
<dbReference type="OrthoDB" id="9770517at2"/>
<comment type="similarity">
    <text evidence="1 2">Belongs to the outer membrane factor (OMF) (TC 1.B.17) family.</text>
</comment>
<keyword evidence="2" id="KW-0449">Lipoprotein</keyword>
<reference evidence="3 4" key="1">
    <citation type="submission" date="2018-10" db="EMBL/GenBank/DDBJ databases">
        <title>Genomic Encyclopedia of Type Strains, Phase IV (KMG-IV): sequencing the most valuable type-strain genomes for metagenomic binning, comparative biology and taxonomic classification.</title>
        <authorList>
            <person name="Goeker M."/>
        </authorList>
    </citation>
    <scope>NUCLEOTIDE SEQUENCE [LARGE SCALE GENOMIC DNA]</scope>
    <source>
        <strain evidence="3 4">DSM 26916</strain>
    </source>
</reference>